<evidence type="ECO:0000256" key="2">
    <source>
        <dbReference type="ARBA" id="ARBA00022723"/>
    </source>
</evidence>
<evidence type="ECO:0000259" key="5">
    <source>
        <dbReference type="PROSITE" id="PS50112"/>
    </source>
</evidence>
<dbReference type="GO" id="GO:0051539">
    <property type="term" value="F:4 iron, 4 sulfur cluster binding"/>
    <property type="evidence" value="ECO:0007669"/>
    <property type="project" value="UniProtKB-KW"/>
</dbReference>
<accession>A0A410QF42</accession>
<dbReference type="AlphaFoldDB" id="A0A410QF42"/>
<gene>
    <name evidence="8" type="ORF">EQM13_14195</name>
</gene>
<dbReference type="GO" id="GO:0006355">
    <property type="term" value="P:regulation of DNA-templated transcription"/>
    <property type="evidence" value="ECO:0007669"/>
    <property type="project" value="InterPro"/>
</dbReference>
<dbReference type="InterPro" id="IPR013767">
    <property type="entry name" value="PAS_fold"/>
</dbReference>
<keyword evidence="3" id="KW-0408">Iron</keyword>
<dbReference type="InterPro" id="IPR000014">
    <property type="entry name" value="PAS"/>
</dbReference>
<dbReference type="InterPro" id="IPR017900">
    <property type="entry name" value="4Fe4S_Fe_S_CS"/>
</dbReference>
<dbReference type="Gene3D" id="3.30.70.20">
    <property type="match status" value="1"/>
</dbReference>
<dbReference type="InterPro" id="IPR017896">
    <property type="entry name" value="4Fe4S_Fe-S-bd"/>
</dbReference>
<reference evidence="9" key="1">
    <citation type="submission" date="2019-01" db="EMBL/GenBank/DDBJ databases">
        <title>Draft genomes of a novel of Sporanaerobacter strains.</title>
        <authorList>
            <person name="Ma S."/>
        </authorList>
    </citation>
    <scope>NUCLEOTIDE SEQUENCE [LARGE SCALE GENOMIC DNA]</scope>
    <source>
        <strain evidence="9">NJN-17</strain>
    </source>
</reference>
<keyword evidence="1" id="KW-0004">4Fe-4S</keyword>
<dbReference type="PROSITE" id="PS50112">
    <property type="entry name" value="PAS"/>
    <property type="match status" value="1"/>
</dbReference>
<dbReference type="SUPFAM" id="SSF55785">
    <property type="entry name" value="PYP-like sensor domain (PAS domain)"/>
    <property type="match status" value="1"/>
</dbReference>
<organism evidence="8 9">
    <name type="scientific">Acidilutibacter cellobiosedens</name>
    <dbReference type="NCBI Taxonomy" id="2507161"/>
    <lineage>
        <taxon>Bacteria</taxon>
        <taxon>Bacillati</taxon>
        <taxon>Bacillota</taxon>
        <taxon>Tissierellia</taxon>
        <taxon>Tissierellales</taxon>
        <taxon>Acidilutibacteraceae</taxon>
        <taxon>Acidilutibacter</taxon>
    </lineage>
</organism>
<dbReference type="NCBIfam" id="TIGR00229">
    <property type="entry name" value="sensory_box"/>
    <property type="match status" value="1"/>
</dbReference>
<dbReference type="OrthoDB" id="9798098at2"/>
<dbReference type="InterPro" id="IPR050340">
    <property type="entry name" value="Cytosolic_Fe-S_CAF"/>
</dbReference>
<dbReference type="SUPFAM" id="SSF54862">
    <property type="entry name" value="4Fe-4S ferredoxins"/>
    <property type="match status" value="1"/>
</dbReference>
<dbReference type="CDD" id="cd00130">
    <property type="entry name" value="PAS"/>
    <property type="match status" value="1"/>
</dbReference>
<dbReference type="Pfam" id="PF04060">
    <property type="entry name" value="FeS"/>
    <property type="match status" value="1"/>
</dbReference>
<feature type="domain" description="PAS" evidence="5">
    <location>
        <begin position="410"/>
        <end position="480"/>
    </location>
</feature>
<dbReference type="KEGG" id="spoa:EQM13_14195"/>
<dbReference type="PANTHER" id="PTHR11615">
    <property type="entry name" value="NITRATE, FORMATE, IRON DEHYDROGENASE"/>
    <property type="match status" value="1"/>
</dbReference>
<dbReference type="InterPro" id="IPR009016">
    <property type="entry name" value="Fe_hydrogenase"/>
</dbReference>
<evidence type="ECO:0000259" key="7">
    <source>
        <dbReference type="PROSITE" id="PS51656"/>
    </source>
</evidence>
<evidence type="ECO:0000256" key="3">
    <source>
        <dbReference type="ARBA" id="ARBA00023004"/>
    </source>
</evidence>
<dbReference type="InterPro" id="IPR004108">
    <property type="entry name" value="Fe_hydrogenase_lsu_C"/>
</dbReference>
<keyword evidence="2" id="KW-0479">Metal-binding</keyword>
<proteinExistence type="predicted"/>
<dbReference type="SUPFAM" id="SSF53920">
    <property type="entry name" value="Fe-only hydrogenase"/>
    <property type="match status" value="1"/>
</dbReference>
<evidence type="ECO:0000256" key="4">
    <source>
        <dbReference type="ARBA" id="ARBA00023014"/>
    </source>
</evidence>
<dbReference type="RefSeq" id="WP_128753046.1">
    <property type="nucleotide sequence ID" value="NZ_CP035282.1"/>
</dbReference>
<dbReference type="Pfam" id="PF13237">
    <property type="entry name" value="Fer4_10"/>
    <property type="match status" value="1"/>
</dbReference>
<evidence type="ECO:0000313" key="9">
    <source>
        <dbReference type="Proteomes" id="UP000287969"/>
    </source>
</evidence>
<dbReference type="Pfam" id="PF02906">
    <property type="entry name" value="Fe_hyd_lg_C"/>
    <property type="match status" value="1"/>
</dbReference>
<dbReference type="GO" id="GO:0046872">
    <property type="term" value="F:metal ion binding"/>
    <property type="evidence" value="ECO:0007669"/>
    <property type="project" value="UniProtKB-KW"/>
</dbReference>
<name>A0A410QF42_9FIRM</name>
<dbReference type="Gene3D" id="1.10.15.40">
    <property type="entry name" value="Electron transport complex subunit B, putative Fe-S cluster"/>
    <property type="match status" value="1"/>
</dbReference>
<dbReference type="Gene3D" id="3.30.450.20">
    <property type="entry name" value="PAS domain"/>
    <property type="match status" value="1"/>
</dbReference>
<dbReference type="SMART" id="SM00091">
    <property type="entry name" value="PAS"/>
    <property type="match status" value="1"/>
</dbReference>
<protein>
    <submittedName>
        <fullName evidence="8">PAS domain-containing protein</fullName>
    </submittedName>
</protein>
<keyword evidence="9" id="KW-1185">Reference proteome</keyword>
<dbReference type="PROSITE" id="PS51379">
    <property type="entry name" value="4FE4S_FER_2"/>
    <property type="match status" value="2"/>
</dbReference>
<evidence type="ECO:0000313" key="8">
    <source>
        <dbReference type="EMBL" id="QAT62631.1"/>
    </source>
</evidence>
<evidence type="ECO:0000256" key="1">
    <source>
        <dbReference type="ARBA" id="ARBA00022485"/>
    </source>
</evidence>
<keyword evidence="4" id="KW-0411">Iron-sulfur</keyword>
<sequence>MELLNFNKANCKHCYKCLRVCPVKAIKFKNDQASIVEERCIACGHCFIACPQNARKVKSDLNDIKEAIKEKRRIVATVAPSFVGSFSTDFAEKIVTVLKKLGIDYVEETAVGADIVANLYKKKLKEKNYKNIITTCCPSANFLIEKYFPSLTKYMFPIVSPMIAHGKLIKRVYGMDTFVIFIGPCISKKVEAKEAQHDDVIDAVMTFEELKEWVYESQLDIDNMEYTPFDRSSTERGRNFPLKGGVLGSFLDDHIRSKYDVMNIDGIDECIDMLNTLMKDDTEGLCVELNACREGCINGPGVPKDSLGKYERKRIVKRYVNYENENFTTDEIDIPEDIDFGKVFVDKSFYRPKADEATIQSILRSIDKFTPEDELNCGACGYSTCREKVQAVYEGMAEKSMCMPYMKSRAERLSNHIFESSPNAIFVVDEDLKVVEFNKVCEKIFNIKSGEIMGKPISVILDDEIFRKVIETQDNIILQKVYYKEYGMLFLQNIILIEKENALLVIMTDITDEEKSKEELVKIKENALQAAQDVIEKQMRVAQEIAGLLGETTAETKVVLTKLKELVLKDGDVK</sequence>
<evidence type="ECO:0000259" key="6">
    <source>
        <dbReference type="PROSITE" id="PS51379"/>
    </source>
</evidence>
<dbReference type="Gene3D" id="3.40.950.10">
    <property type="entry name" value="Fe-only Hydrogenase (Larger Subunit), Chain L, domain 3"/>
    <property type="match status" value="1"/>
</dbReference>
<dbReference type="Proteomes" id="UP000287969">
    <property type="component" value="Chromosome"/>
</dbReference>
<dbReference type="InterPro" id="IPR007202">
    <property type="entry name" value="4Fe-4S_dom"/>
</dbReference>
<feature type="domain" description="4Fe-4S ferredoxin-type" evidence="6">
    <location>
        <begin position="2"/>
        <end position="30"/>
    </location>
</feature>
<feature type="domain" description="4Fe-4S" evidence="7">
    <location>
        <begin position="358"/>
        <end position="419"/>
    </location>
</feature>
<dbReference type="EMBL" id="CP035282">
    <property type="protein sequence ID" value="QAT62631.1"/>
    <property type="molecule type" value="Genomic_DNA"/>
</dbReference>
<feature type="domain" description="4Fe-4S ferredoxin-type" evidence="6">
    <location>
        <begin position="31"/>
        <end position="60"/>
    </location>
</feature>
<dbReference type="PROSITE" id="PS00198">
    <property type="entry name" value="4FE4S_FER_1"/>
    <property type="match status" value="1"/>
</dbReference>
<dbReference type="PROSITE" id="PS51656">
    <property type="entry name" value="4FE4S"/>
    <property type="match status" value="1"/>
</dbReference>
<dbReference type="Pfam" id="PF00989">
    <property type="entry name" value="PAS"/>
    <property type="match status" value="1"/>
</dbReference>
<dbReference type="InterPro" id="IPR035965">
    <property type="entry name" value="PAS-like_dom_sf"/>
</dbReference>